<reference evidence="2" key="1">
    <citation type="submission" date="2023-01" db="EMBL/GenBank/DDBJ databases">
        <authorList>
            <person name="Piombo E."/>
        </authorList>
    </citation>
    <scope>NUCLEOTIDE SEQUENCE</scope>
</reference>
<comment type="caution">
    <text evidence="2">The sequence shown here is derived from an EMBL/GenBank/DDBJ whole genome shotgun (WGS) entry which is preliminary data.</text>
</comment>
<keyword evidence="1" id="KW-0472">Membrane</keyword>
<dbReference type="EMBL" id="CABFNP030000802">
    <property type="protein sequence ID" value="CAI6087888.1"/>
    <property type="molecule type" value="Genomic_DNA"/>
</dbReference>
<proteinExistence type="predicted"/>
<keyword evidence="1" id="KW-0812">Transmembrane</keyword>
<feature type="transmembrane region" description="Helical" evidence="1">
    <location>
        <begin position="16"/>
        <end position="34"/>
    </location>
</feature>
<evidence type="ECO:0000256" key="1">
    <source>
        <dbReference type="SAM" id="Phobius"/>
    </source>
</evidence>
<dbReference type="Proteomes" id="UP001160390">
    <property type="component" value="Unassembled WGS sequence"/>
</dbReference>
<evidence type="ECO:0000313" key="3">
    <source>
        <dbReference type="Proteomes" id="UP001160390"/>
    </source>
</evidence>
<organism evidence="2 3">
    <name type="scientific">Clonostachys chloroleuca</name>
    <dbReference type="NCBI Taxonomy" id="1926264"/>
    <lineage>
        <taxon>Eukaryota</taxon>
        <taxon>Fungi</taxon>
        <taxon>Dikarya</taxon>
        <taxon>Ascomycota</taxon>
        <taxon>Pezizomycotina</taxon>
        <taxon>Sordariomycetes</taxon>
        <taxon>Hypocreomycetidae</taxon>
        <taxon>Hypocreales</taxon>
        <taxon>Bionectriaceae</taxon>
        <taxon>Clonostachys</taxon>
    </lineage>
</organism>
<accession>A0AA35PXN8</accession>
<name>A0AA35PXN8_9HYPO</name>
<dbReference type="AlphaFoldDB" id="A0AA35PXN8"/>
<evidence type="ECO:0000313" key="2">
    <source>
        <dbReference type="EMBL" id="CAI6087888.1"/>
    </source>
</evidence>
<keyword evidence="1" id="KW-1133">Transmembrane helix</keyword>
<sequence>MYMFCSSPSQTPTIAAYRYVLAYTFVLLAFALGIRGTVLRKYQYQEYVYRNDLSKRGYTYKDLRAAIAKLPPGIIPPNLSNMQLLQVLDHCNDIYNSISENTFCISGYIVINGLLANDQYYMYVKDDRREGDQFNNNVQE</sequence>
<keyword evidence="3" id="KW-1185">Reference proteome</keyword>
<gene>
    <name evidence="2" type="ORF">CCHLO57077_00019644</name>
</gene>
<protein>
    <submittedName>
        <fullName evidence="2">Uncharacterized protein</fullName>
    </submittedName>
</protein>